<evidence type="ECO:0000256" key="2">
    <source>
        <dbReference type="SAM" id="Phobius"/>
    </source>
</evidence>
<dbReference type="InterPro" id="IPR050206">
    <property type="entry name" value="FtsK/SpoIIIE/SftA"/>
</dbReference>
<organism evidence="3 4">
    <name type="scientific">Lentzea tibetensis</name>
    <dbReference type="NCBI Taxonomy" id="2591470"/>
    <lineage>
        <taxon>Bacteria</taxon>
        <taxon>Bacillati</taxon>
        <taxon>Actinomycetota</taxon>
        <taxon>Actinomycetes</taxon>
        <taxon>Pseudonocardiales</taxon>
        <taxon>Pseudonocardiaceae</taxon>
        <taxon>Lentzea</taxon>
    </lineage>
</organism>
<feature type="transmembrane region" description="Helical" evidence="2">
    <location>
        <begin position="189"/>
        <end position="210"/>
    </location>
</feature>
<comment type="caution">
    <text evidence="3">The sequence shown here is derived from an EMBL/GenBank/DDBJ whole genome shotgun (WGS) entry which is preliminary data.</text>
</comment>
<keyword evidence="3" id="KW-0131">Cell cycle</keyword>
<dbReference type="GO" id="GO:0051301">
    <property type="term" value="P:cell division"/>
    <property type="evidence" value="ECO:0007669"/>
    <property type="project" value="UniProtKB-KW"/>
</dbReference>
<dbReference type="AlphaFoldDB" id="A0A563EV94"/>
<feature type="transmembrane region" description="Helical" evidence="2">
    <location>
        <begin position="216"/>
        <end position="234"/>
    </location>
</feature>
<sequence>MTTTENHPTPAESTGGDASVTDNVVHLRPQPAPEQQLDADPRAEIEVAPPVIDAELVDETGAGDVTGSVTLVDQPGGDSVHWVRRLRETERLPIVPDYLKTAQEARATAVWVGKHYAHTTAYHGVRVPLYALKLAVRSPLGALMLAAATGRWVLDMEGRPVRSGAAMRQDAEMYLKLSHQRDARVRTRLIVTGAVLVAVTVGVIVLMSVPDLVPSWILWAGGALMAAALGKYGTPADQPVTSRAVVGAQLQKLTSDVVEKALMVLGIAGINQAMSKNARAIGFTAPITRDGPGWRAEVDLPAGVTAAEVLDKRDKLASGLGRPLGCVWPEGRPDVHPGRLVLWVGDQDMSKARQPAWALRKGEKIDLFKPQPFGTDVRGGWVSLTLMYVAGIIGAVPRMGKTFTLRELLLIAAMDPRSELHTFDLKGTGDLSPLEPVSYRYRAGDDPEDLEYALADLRALRDEMRRRTKVIRELPKDLCPESKVTTELASKKSLGLHPVVVGVDECQVWFEHPDYGKEFEEICTDLVKRGPATGIVLVLATQRPDSKSIPTPISDNAILRFCLKVAGQVPNDMVLGTSSYRNGERATTFSFTDKGIGLLKGVTDETKTVKCVYIDAPSAEKIVARCRAVRVTAGRLTGYAAGLDAAVDDVEAADTLLSDLLNVFGSRDKAWSESLVDALVELRPAAYAAWGELSNGAAKATQLAAALKPFSISTKQVWGTDPATGKGANRMGVERTHIADALTERDGKRKRG</sequence>
<gene>
    <name evidence="3" type="ORF">FKR81_14745</name>
</gene>
<proteinExistence type="predicted"/>
<evidence type="ECO:0000256" key="1">
    <source>
        <dbReference type="SAM" id="MobiDB-lite"/>
    </source>
</evidence>
<dbReference type="Proteomes" id="UP000316639">
    <property type="component" value="Unassembled WGS sequence"/>
</dbReference>
<keyword evidence="3" id="KW-0132">Cell division</keyword>
<dbReference type="Gene3D" id="3.40.50.300">
    <property type="entry name" value="P-loop containing nucleotide triphosphate hydrolases"/>
    <property type="match status" value="1"/>
</dbReference>
<protein>
    <submittedName>
        <fullName evidence="3">Cell division protein FtsK</fullName>
    </submittedName>
</protein>
<keyword evidence="4" id="KW-1185">Reference proteome</keyword>
<reference evidence="3 4" key="1">
    <citation type="submission" date="2019-07" db="EMBL/GenBank/DDBJ databases">
        <title>Lentzea xizangensis sp. nov., isolated from Qinghai-Tibetan Plateau Soils.</title>
        <authorList>
            <person name="Huang J."/>
        </authorList>
    </citation>
    <scope>NUCLEOTIDE SEQUENCE [LARGE SCALE GENOMIC DNA]</scope>
    <source>
        <strain evidence="3 4">FXJ1.1311</strain>
    </source>
</reference>
<accession>A0A563EV94</accession>
<dbReference type="EMBL" id="VOBR01000008">
    <property type="protein sequence ID" value="TWP51468.1"/>
    <property type="molecule type" value="Genomic_DNA"/>
</dbReference>
<dbReference type="RefSeq" id="WP_146352220.1">
    <property type="nucleotide sequence ID" value="NZ_VOBR01000008.1"/>
</dbReference>
<dbReference type="InterPro" id="IPR027417">
    <property type="entry name" value="P-loop_NTPase"/>
</dbReference>
<keyword evidence="2" id="KW-0472">Membrane</keyword>
<dbReference type="OrthoDB" id="3315716at2"/>
<keyword evidence="2" id="KW-1133">Transmembrane helix</keyword>
<evidence type="ECO:0000313" key="3">
    <source>
        <dbReference type="EMBL" id="TWP51468.1"/>
    </source>
</evidence>
<dbReference type="PANTHER" id="PTHR22683:SF41">
    <property type="entry name" value="DNA TRANSLOCASE FTSK"/>
    <property type="match status" value="1"/>
</dbReference>
<name>A0A563EV94_9PSEU</name>
<keyword evidence="2" id="KW-0812">Transmembrane</keyword>
<evidence type="ECO:0000313" key="4">
    <source>
        <dbReference type="Proteomes" id="UP000316639"/>
    </source>
</evidence>
<feature type="region of interest" description="Disordered" evidence="1">
    <location>
        <begin position="1"/>
        <end position="36"/>
    </location>
</feature>
<dbReference type="PANTHER" id="PTHR22683">
    <property type="entry name" value="SPORULATION PROTEIN RELATED"/>
    <property type="match status" value="1"/>
</dbReference>
<dbReference type="SUPFAM" id="SSF52540">
    <property type="entry name" value="P-loop containing nucleoside triphosphate hydrolases"/>
    <property type="match status" value="1"/>
</dbReference>